<evidence type="ECO:0000256" key="2">
    <source>
        <dbReference type="ARBA" id="ARBA00002451"/>
    </source>
</evidence>
<keyword evidence="12" id="KW-0732">Signal</keyword>
<comment type="cofactor">
    <cofactor evidence="11">
        <name>Ca(2+)</name>
        <dbReference type="ChEBI" id="CHEBI:29108"/>
    </cofactor>
    <text evidence="11">Binds 1 Ca(2+) ion per subunit.</text>
</comment>
<dbReference type="InterPro" id="IPR015366">
    <property type="entry name" value="S53_propep"/>
</dbReference>
<keyword evidence="15" id="KW-1185">Reference proteome</keyword>
<dbReference type="Gene3D" id="3.40.50.200">
    <property type="entry name" value="Peptidase S8/S53 domain"/>
    <property type="match status" value="1"/>
</dbReference>
<evidence type="ECO:0000256" key="1">
    <source>
        <dbReference type="ARBA" id="ARBA00001910"/>
    </source>
</evidence>
<feature type="binding site" evidence="11">
    <location>
        <position position="614"/>
    </location>
    <ligand>
        <name>Ca(2+)</name>
        <dbReference type="ChEBI" id="CHEBI:29108"/>
    </ligand>
</feature>
<dbReference type="PANTHER" id="PTHR14218">
    <property type="entry name" value="PROTEASE S8 TRIPEPTIDYL PEPTIDASE I CLN2"/>
    <property type="match status" value="1"/>
</dbReference>
<dbReference type="PROSITE" id="PS00138">
    <property type="entry name" value="SUBTILASE_SER"/>
    <property type="match status" value="1"/>
</dbReference>
<protein>
    <recommendedName>
        <fullName evidence="4">tripeptidyl-peptidase II</fullName>
        <ecNumber evidence="4">3.4.14.10</ecNumber>
    </recommendedName>
</protein>
<comment type="caution">
    <text evidence="14">The sequence shown here is derived from an EMBL/GenBank/DDBJ whole genome shotgun (WGS) entry which is preliminary data.</text>
</comment>
<evidence type="ECO:0000256" key="4">
    <source>
        <dbReference type="ARBA" id="ARBA00012462"/>
    </source>
</evidence>
<dbReference type="SUPFAM" id="SSF52743">
    <property type="entry name" value="Subtilisin-like"/>
    <property type="match status" value="1"/>
</dbReference>
<keyword evidence="10" id="KW-0865">Zymogen</keyword>
<accession>A0A1T3CXP7</accession>
<dbReference type="InterPro" id="IPR036852">
    <property type="entry name" value="Peptidase_S8/S53_dom_sf"/>
</dbReference>
<dbReference type="InterPro" id="IPR000209">
    <property type="entry name" value="Peptidase_S8/S53_dom"/>
</dbReference>
<evidence type="ECO:0000256" key="8">
    <source>
        <dbReference type="ARBA" id="ARBA00022825"/>
    </source>
</evidence>
<feature type="domain" description="Peptidase S53" evidence="13">
    <location>
        <begin position="222"/>
        <end position="636"/>
    </location>
</feature>
<dbReference type="InterPro" id="IPR030400">
    <property type="entry name" value="Sedolisin_dom"/>
</dbReference>
<dbReference type="SMART" id="SM00944">
    <property type="entry name" value="Pro-kuma_activ"/>
    <property type="match status" value="1"/>
</dbReference>
<dbReference type="SUPFAM" id="SSF54897">
    <property type="entry name" value="Protease propeptides/inhibitors"/>
    <property type="match status" value="1"/>
</dbReference>
<dbReference type="GO" id="GO:0008240">
    <property type="term" value="F:tripeptidyl-peptidase activity"/>
    <property type="evidence" value="ECO:0007669"/>
    <property type="project" value="UniProtKB-EC"/>
</dbReference>
<sequence>MKISLIVLNGLLAGAMAVPTGSQVVHEKRDTNNARWVKREAVDPNTKVPVRIALKQSNLDKGMDYLLDVSHPESSNYGNHYTADQVVDLFAPSDESINSVKSWLVKSGVPASSITASKSKGWLSFTTTSGQLESLLHTSFSTYDHVDARNVHIGTDEYSLPKEISQHVDFITPGVVFAPVKTSAKKEKRGHKSIRRASKPLPAHIAQILAANPRATSTCGSAITPQCIKSMYNITAGTSAISSNALGVFEVEDTYAQQDLTQFWKSFATNIPSTTGPKVDGIDGAKAPTSPINAGGESDLDFEIAIPIIYPQTTVLYQSSVKNDDIFNTFLDAIDGSYCTFSDDGETGDDPTVDGTTRNEQCGAFTPTNVISFSYGTAEADYPTYYLQRQCDEFMKLGLQGTSIVFASGDDGVARRSGPCLGSKRNIFTPGEPASCPYVTSVGATTLPSGSVPGDEETAVTSFSSGGGFSNIWTTPSYQASAVAAYFASHDPGYASYNTSAGVIPTTGGIYNKAGRGYPDVSAVGDNGVVVNDEEQVLEGGTSMATPLFAGILTRINEERITAGKSPIGFANPALYANPAMFNDITVGNQAKGGPNGDSGASACGNKGFSAVAGWDPVTGLGTPNYPALLEYFLGLP</sequence>
<dbReference type="GO" id="GO:0005576">
    <property type="term" value="C:extracellular region"/>
    <property type="evidence" value="ECO:0007669"/>
    <property type="project" value="UniProtKB-SubCell"/>
</dbReference>
<dbReference type="Pfam" id="PF00082">
    <property type="entry name" value="Peptidase_S8"/>
    <property type="match status" value="1"/>
</dbReference>
<feature type="signal peptide" evidence="12">
    <location>
        <begin position="1"/>
        <end position="17"/>
    </location>
</feature>
<evidence type="ECO:0000256" key="10">
    <source>
        <dbReference type="ARBA" id="ARBA00023145"/>
    </source>
</evidence>
<comment type="subcellular location">
    <subcellularLocation>
        <location evidence="3">Secreted</location>
        <location evidence="3">Extracellular space</location>
    </subcellularLocation>
</comment>
<dbReference type="GO" id="GO:0046872">
    <property type="term" value="F:metal ion binding"/>
    <property type="evidence" value="ECO:0007669"/>
    <property type="project" value="UniProtKB-UniRule"/>
</dbReference>
<evidence type="ECO:0000313" key="14">
    <source>
        <dbReference type="EMBL" id="OPB45862.1"/>
    </source>
</evidence>
<feature type="active site" description="Charge relay system" evidence="11">
    <location>
        <position position="543"/>
    </location>
</feature>
<evidence type="ECO:0000259" key="13">
    <source>
        <dbReference type="PROSITE" id="PS51695"/>
    </source>
</evidence>
<dbReference type="OrthoDB" id="409122at2759"/>
<evidence type="ECO:0000256" key="7">
    <source>
        <dbReference type="ARBA" id="ARBA00022801"/>
    </source>
</evidence>
<dbReference type="AlphaFoldDB" id="A0A1T3CXP7"/>
<evidence type="ECO:0000313" key="15">
    <source>
        <dbReference type="Proteomes" id="UP000191004"/>
    </source>
</evidence>
<evidence type="ECO:0000256" key="12">
    <source>
        <dbReference type="SAM" id="SignalP"/>
    </source>
</evidence>
<feature type="binding site" evidence="11">
    <location>
        <position position="584"/>
    </location>
    <ligand>
        <name>Ca(2+)</name>
        <dbReference type="ChEBI" id="CHEBI:29108"/>
    </ligand>
</feature>
<dbReference type="PANTHER" id="PTHR14218:SF19">
    <property type="entry name" value="SERINE PROTEASE AORO, PUTATIVE (AFU_ORTHOLOGUE AFUA_6G10250)-RELATED"/>
    <property type="match status" value="1"/>
</dbReference>
<feature type="active site" description="Charge relay system" evidence="11">
    <location>
        <position position="301"/>
    </location>
</feature>
<dbReference type="InterPro" id="IPR023828">
    <property type="entry name" value="Peptidase_S8_Ser-AS"/>
</dbReference>
<dbReference type="CDD" id="cd04056">
    <property type="entry name" value="Peptidases_S53"/>
    <property type="match status" value="1"/>
</dbReference>
<keyword evidence="6 11" id="KW-0479">Metal-binding</keyword>
<dbReference type="InterPro" id="IPR050819">
    <property type="entry name" value="Tripeptidyl-peptidase_I"/>
</dbReference>
<evidence type="ECO:0000256" key="6">
    <source>
        <dbReference type="ARBA" id="ARBA00022723"/>
    </source>
</evidence>
<feature type="binding site" evidence="11">
    <location>
        <position position="585"/>
    </location>
    <ligand>
        <name>Ca(2+)</name>
        <dbReference type="ChEBI" id="CHEBI:29108"/>
    </ligand>
</feature>
<evidence type="ECO:0000256" key="9">
    <source>
        <dbReference type="ARBA" id="ARBA00022837"/>
    </source>
</evidence>
<dbReference type="PROSITE" id="PS51695">
    <property type="entry name" value="SEDOLISIN"/>
    <property type="match status" value="1"/>
</dbReference>
<feature type="binding site" evidence="11">
    <location>
        <position position="616"/>
    </location>
    <ligand>
        <name>Ca(2+)</name>
        <dbReference type="ChEBI" id="CHEBI:29108"/>
    </ligand>
</feature>
<organism evidence="14 15">
    <name type="scientific">Trichoderma guizhouense</name>
    <dbReference type="NCBI Taxonomy" id="1491466"/>
    <lineage>
        <taxon>Eukaryota</taxon>
        <taxon>Fungi</taxon>
        <taxon>Dikarya</taxon>
        <taxon>Ascomycota</taxon>
        <taxon>Pezizomycotina</taxon>
        <taxon>Sordariomycetes</taxon>
        <taxon>Hypocreomycetidae</taxon>
        <taxon>Hypocreales</taxon>
        <taxon>Hypocreaceae</taxon>
        <taxon>Trichoderma</taxon>
    </lineage>
</organism>
<dbReference type="Proteomes" id="UP000191004">
    <property type="component" value="Unassembled WGS sequence"/>
</dbReference>
<evidence type="ECO:0000256" key="3">
    <source>
        <dbReference type="ARBA" id="ARBA00004239"/>
    </source>
</evidence>
<reference evidence="14 15" key="1">
    <citation type="submission" date="2016-04" db="EMBL/GenBank/DDBJ databases">
        <title>Multiple horizontal gene transfer events from other fungi enriched the ability of the initially mycotrophic fungus Trichoderma (Ascomycota) to feed on dead plant biomass.</title>
        <authorList>
            <person name="Atanasova L."/>
            <person name="Chenthamara K."/>
            <person name="Zhang J."/>
            <person name="Grujic M."/>
            <person name="Henrissat B."/>
            <person name="Kuo A."/>
            <person name="Aertz A."/>
            <person name="Salamov A."/>
            <person name="Lipzen A."/>
            <person name="Labutti K."/>
            <person name="Barry K."/>
            <person name="Miao Y."/>
            <person name="Rahimi M.J."/>
            <person name="Shen Q."/>
            <person name="Grigoriev I.V."/>
            <person name="Kubicek C.P."/>
            <person name="Druzhinina I.S."/>
        </authorList>
    </citation>
    <scope>NUCLEOTIDE SEQUENCE [LARGE SCALE GENOMIC DNA]</scope>
    <source>
        <strain evidence="14 15">NJAU 4742</strain>
    </source>
</reference>
<comment type="function">
    <text evidence="2">Secreted tripeptidyl-peptidase which degrades proteins at acidic pHs and is involved in virulence.</text>
</comment>
<keyword evidence="5 11" id="KW-0645">Protease</keyword>
<evidence type="ECO:0000256" key="5">
    <source>
        <dbReference type="ARBA" id="ARBA00022670"/>
    </source>
</evidence>
<feature type="chain" id="PRO_5012797927" description="tripeptidyl-peptidase II" evidence="12">
    <location>
        <begin position="18"/>
        <end position="637"/>
    </location>
</feature>
<gene>
    <name evidence="14" type="ORF">A0O28_0094290</name>
</gene>
<feature type="active site" description="Charge relay system" evidence="11">
    <location>
        <position position="297"/>
    </location>
</feature>
<name>A0A1T3CXP7_9HYPO</name>
<evidence type="ECO:0000256" key="11">
    <source>
        <dbReference type="PROSITE-ProRule" id="PRU01032"/>
    </source>
</evidence>
<dbReference type="Pfam" id="PF09286">
    <property type="entry name" value="Pro-kuma_activ"/>
    <property type="match status" value="1"/>
</dbReference>
<dbReference type="EC" id="3.4.14.10" evidence="4"/>
<dbReference type="CDD" id="cd11377">
    <property type="entry name" value="Pro-peptidase_S53"/>
    <property type="match status" value="1"/>
</dbReference>
<dbReference type="GO" id="GO:0004252">
    <property type="term" value="F:serine-type endopeptidase activity"/>
    <property type="evidence" value="ECO:0007669"/>
    <property type="project" value="UniProtKB-UniRule"/>
</dbReference>
<keyword evidence="7 11" id="KW-0378">Hydrolase</keyword>
<proteinExistence type="predicted"/>
<keyword evidence="8 11" id="KW-0720">Serine protease</keyword>
<dbReference type="GO" id="GO:0006508">
    <property type="term" value="P:proteolysis"/>
    <property type="evidence" value="ECO:0007669"/>
    <property type="project" value="UniProtKB-KW"/>
</dbReference>
<keyword evidence="9 11" id="KW-0106">Calcium</keyword>
<dbReference type="EMBL" id="LVVK01000004">
    <property type="protein sequence ID" value="OPB45862.1"/>
    <property type="molecule type" value="Genomic_DNA"/>
</dbReference>
<comment type="catalytic activity">
    <reaction evidence="1">
        <text>Release of an N-terminal tripeptide from a polypeptide.</text>
        <dbReference type="EC" id="3.4.14.10"/>
    </reaction>
</comment>